<gene>
    <name evidence="2" type="ORF">FN960_14740</name>
</gene>
<feature type="transmembrane region" description="Helical" evidence="1">
    <location>
        <begin position="94"/>
        <end position="119"/>
    </location>
</feature>
<protein>
    <submittedName>
        <fullName evidence="2">DUF1129 family protein</fullName>
    </submittedName>
</protein>
<organism evidence="2 3">
    <name type="scientific">Alkalicoccobacillus porphyridii</name>
    <dbReference type="NCBI Taxonomy" id="2597270"/>
    <lineage>
        <taxon>Bacteria</taxon>
        <taxon>Bacillati</taxon>
        <taxon>Bacillota</taxon>
        <taxon>Bacilli</taxon>
        <taxon>Bacillales</taxon>
        <taxon>Bacillaceae</taxon>
        <taxon>Alkalicoccobacillus</taxon>
    </lineage>
</organism>
<keyword evidence="1" id="KW-0812">Transmembrane</keyword>
<dbReference type="PANTHER" id="PTHR41307:SF1">
    <property type="entry name" value="MEMBRANE PROTEIN"/>
    <property type="match status" value="1"/>
</dbReference>
<dbReference type="Pfam" id="PF06570">
    <property type="entry name" value="DUF1129"/>
    <property type="match status" value="1"/>
</dbReference>
<dbReference type="Gene3D" id="1.10.1900.10">
    <property type="entry name" value="c-terminal domain of poly(a) binding protein"/>
    <property type="match status" value="1"/>
</dbReference>
<dbReference type="AlphaFoldDB" id="A0A553ZWJ2"/>
<dbReference type="SUPFAM" id="SSF158560">
    <property type="entry name" value="BH3980-like"/>
    <property type="match status" value="1"/>
</dbReference>
<reference evidence="2 3" key="1">
    <citation type="submission" date="2019-07" db="EMBL/GenBank/DDBJ databases">
        <authorList>
            <person name="Park Y.J."/>
            <person name="Jeong S.E."/>
            <person name="Jung H.S."/>
        </authorList>
    </citation>
    <scope>NUCLEOTIDE SEQUENCE [LARGE SCALE GENOMIC DNA]</scope>
    <source>
        <strain evidence="3">P16(2019)</strain>
    </source>
</reference>
<name>A0A553ZWJ2_9BACI</name>
<dbReference type="EMBL" id="VLXZ01000009">
    <property type="protein sequence ID" value="TSB45838.1"/>
    <property type="molecule type" value="Genomic_DNA"/>
</dbReference>
<evidence type="ECO:0000313" key="2">
    <source>
        <dbReference type="EMBL" id="TSB45838.1"/>
    </source>
</evidence>
<feature type="transmembrane region" description="Helical" evidence="1">
    <location>
        <begin position="198"/>
        <end position="217"/>
    </location>
</feature>
<dbReference type="InterPro" id="IPR009214">
    <property type="entry name" value="DUF1129"/>
</dbReference>
<dbReference type="PANTHER" id="PTHR41307">
    <property type="entry name" value="MEMBRANE PROTEIN-RELATED"/>
    <property type="match status" value="1"/>
</dbReference>
<dbReference type="Proteomes" id="UP000318521">
    <property type="component" value="Unassembled WGS sequence"/>
</dbReference>
<keyword evidence="1" id="KW-1133">Transmembrane helix</keyword>
<dbReference type="RefSeq" id="WP_143849706.1">
    <property type="nucleotide sequence ID" value="NZ_VLXZ01000009.1"/>
</dbReference>
<accession>A0A553ZWJ2</accession>
<dbReference type="OrthoDB" id="1655249at2"/>
<keyword evidence="3" id="KW-1185">Reference proteome</keyword>
<evidence type="ECO:0000313" key="3">
    <source>
        <dbReference type="Proteomes" id="UP000318521"/>
    </source>
</evidence>
<proteinExistence type="predicted"/>
<comment type="caution">
    <text evidence="2">The sequence shown here is derived from an EMBL/GenBank/DDBJ whole genome shotgun (WGS) entry which is preliminary data.</text>
</comment>
<feature type="transmembrane region" description="Helical" evidence="1">
    <location>
        <begin position="169"/>
        <end position="192"/>
    </location>
</feature>
<keyword evidence="1" id="KW-0472">Membrane</keyword>
<sequence length="224" mass="26147">MELKELIEINNQKRTQLTKENLKYYEDMLVYIRLSFSKSEQETEEVLSELLDHLLIAQEEGKTAKEVFGDDPKQYCKDIIGELPKMITKERIRLFAMAYLYFLAASTFFTGLLTIFIYYIFNKGVLIEEYYIGTVLLKVVLSIPIAFLFLYVVVYYLRWACFKKINKILEFLIVWIYGIIFVGVFMLMIYLIPDLGSVTAIPVYILLLIGIMLYIAARITGAKK</sequence>
<evidence type="ECO:0000256" key="1">
    <source>
        <dbReference type="SAM" id="Phobius"/>
    </source>
</evidence>
<feature type="transmembrane region" description="Helical" evidence="1">
    <location>
        <begin position="131"/>
        <end position="157"/>
    </location>
</feature>